<feature type="domain" description="N-acetyltransferase" evidence="1">
    <location>
        <begin position="39"/>
        <end position="180"/>
    </location>
</feature>
<dbReference type="CDD" id="cd04301">
    <property type="entry name" value="NAT_SF"/>
    <property type="match status" value="1"/>
</dbReference>
<dbReference type="SUPFAM" id="SSF55729">
    <property type="entry name" value="Acyl-CoA N-acyltransferases (Nat)"/>
    <property type="match status" value="1"/>
</dbReference>
<sequence>MTLLPGPGDGATAVTVWSLEMTSPSQMRSGRVPAPLPELRTRHDDEAGTSRSCYAAVGAPWHWVDRADWTLEQWQEWTDRPEHHIVTAWINDNLVGYYELEQQAGVVEIAYFGVTVATMGQGIGGWLLTEALTHAWRLPDTTRVWVHTCSLDAPAALAHYEARGMTRFDESVEWRLVRPL</sequence>
<organism evidence="2">
    <name type="scientific">freshwater metagenome</name>
    <dbReference type="NCBI Taxonomy" id="449393"/>
    <lineage>
        <taxon>unclassified sequences</taxon>
        <taxon>metagenomes</taxon>
        <taxon>ecological metagenomes</taxon>
    </lineage>
</organism>
<dbReference type="AlphaFoldDB" id="A0A6J7IBX8"/>
<evidence type="ECO:0000313" key="2">
    <source>
        <dbReference type="EMBL" id="CAB4928290.1"/>
    </source>
</evidence>
<name>A0A6J7IBX8_9ZZZZ</name>
<dbReference type="GO" id="GO:0016747">
    <property type="term" value="F:acyltransferase activity, transferring groups other than amino-acyl groups"/>
    <property type="evidence" value="ECO:0007669"/>
    <property type="project" value="InterPro"/>
</dbReference>
<dbReference type="InterPro" id="IPR000182">
    <property type="entry name" value="GNAT_dom"/>
</dbReference>
<dbReference type="EMBL" id="CAFBMR010000115">
    <property type="protein sequence ID" value="CAB4928290.1"/>
    <property type="molecule type" value="Genomic_DNA"/>
</dbReference>
<dbReference type="PROSITE" id="PS51186">
    <property type="entry name" value="GNAT"/>
    <property type="match status" value="1"/>
</dbReference>
<dbReference type="InterPro" id="IPR016181">
    <property type="entry name" value="Acyl_CoA_acyltransferase"/>
</dbReference>
<reference evidence="2" key="1">
    <citation type="submission" date="2020-05" db="EMBL/GenBank/DDBJ databases">
        <authorList>
            <person name="Chiriac C."/>
            <person name="Salcher M."/>
            <person name="Ghai R."/>
            <person name="Kavagutti S V."/>
        </authorList>
    </citation>
    <scope>NUCLEOTIDE SEQUENCE</scope>
</reference>
<proteinExistence type="predicted"/>
<dbReference type="Gene3D" id="3.40.630.30">
    <property type="match status" value="1"/>
</dbReference>
<dbReference type="Pfam" id="PF00583">
    <property type="entry name" value="Acetyltransf_1"/>
    <property type="match status" value="1"/>
</dbReference>
<gene>
    <name evidence="2" type="ORF">UFOPK3610_01799</name>
</gene>
<accession>A0A6J7IBX8</accession>
<protein>
    <submittedName>
        <fullName evidence="2">Unannotated protein</fullName>
    </submittedName>
</protein>
<evidence type="ECO:0000259" key="1">
    <source>
        <dbReference type="PROSITE" id="PS51186"/>
    </source>
</evidence>